<organism evidence="6 7">
    <name type="scientific">Komagataella pastoris</name>
    <name type="common">Yeast</name>
    <name type="synonym">Pichia pastoris</name>
    <dbReference type="NCBI Taxonomy" id="4922"/>
    <lineage>
        <taxon>Eukaryota</taxon>
        <taxon>Fungi</taxon>
        <taxon>Dikarya</taxon>
        <taxon>Ascomycota</taxon>
        <taxon>Saccharomycotina</taxon>
        <taxon>Pichiomycetes</taxon>
        <taxon>Pichiales</taxon>
        <taxon>Pichiaceae</taxon>
        <taxon>Komagataella</taxon>
    </lineage>
</organism>
<evidence type="ECO:0000256" key="3">
    <source>
        <dbReference type="ARBA" id="ARBA00022490"/>
    </source>
</evidence>
<dbReference type="PANTHER" id="PTHR10343">
    <property type="entry name" value="5'-AMP-ACTIVATED PROTEIN KINASE , BETA SUBUNIT"/>
    <property type="match status" value="1"/>
</dbReference>
<dbReference type="Pfam" id="PF04739">
    <property type="entry name" value="AMPKBI"/>
    <property type="match status" value="1"/>
</dbReference>
<feature type="compositionally biased region" description="Polar residues" evidence="4">
    <location>
        <begin position="74"/>
        <end position="83"/>
    </location>
</feature>
<sequence>MADCVYSLGILGSIFHPKAIESTFHICTGLLSIQDKLTTASHPKMSGEKKDVLMTDVKELTQSASVMNIDDDGTSGSPSSYGDTSKPERRKSTLIFTDDLESPVKMDSGDNDNDYGMTNAANENVFVDSSVSPQDSEDTNHQQQQQQQLQEGKSSSHHHHHHHHHHHSHQDTSSSISPEDPQLVGIELRWSQGGQKVFVTGSFTGWRKMIALHGPAKDGSFSLKLKLPFGTHRFRFIVDNELRFSDFLPTATDQAGNFVNYLEITPDQFSEKNRSQKSLRTLDSKLGLTQDDDDMGNGYTRYHDEQEQPQTAKKEYITGIPAIFTDPKVMEQYYLTLDNQQGNHNQQQWLIPPQLPPHLENVILNNFSNDKENNSGSLPIPNHVVLNHLATTSIKHNTLAVASVVRYQRKYATQILYAPLQ</sequence>
<accession>A0A1B2JHG2</accession>
<dbReference type="GO" id="GO:0140767">
    <property type="term" value="F:enzyme-substrate adaptor activity"/>
    <property type="evidence" value="ECO:0007669"/>
    <property type="project" value="UniProtKB-ARBA"/>
</dbReference>
<evidence type="ECO:0000259" key="5">
    <source>
        <dbReference type="SMART" id="SM01010"/>
    </source>
</evidence>
<evidence type="ECO:0000256" key="1">
    <source>
        <dbReference type="ARBA" id="ARBA00004496"/>
    </source>
</evidence>
<dbReference type="PANTHER" id="PTHR10343:SF84">
    <property type="entry name" value="5'-AMP-ACTIVATED PROTEIN KINASE SUBUNIT BETA-1"/>
    <property type="match status" value="1"/>
</dbReference>
<reference evidence="6 7" key="1">
    <citation type="submission" date="2016-02" db="EMBL/GenBank/DDBJ databases">
        <title>Comparative genomic and transcriptomic foundation for Pichia pastoris.</title>
        <authorList>
            <person name="Love K.R."/>
            <person name="Shah K.A."/>
            <person name="Whittaker C.A."/>
            <person name="Wu J."/>
            <person name="Bartlett M.C."/>
            <person name="Ma D."/>
            <person name="Leeson R.L."/>
            <person name="Priest M."/>
            <person name="Young S.K."/>
            <person name="Love J.C."/>
        </authorList>
    </citation>
    <scope>NUCLEOTIDE SEQUENCE [LARGE SCALE GENOMIC DNA]</scope>
    <source>
        <strain evidence="6 7">ATCC 28485</strain>
    </source>
</reference>
<dbReference type="InterPro" id="IPR014756">
    <property type="entry name" value="Ig_E-set"/>
</dbReference>
<evidence type="ECO:0000313" key="7">
    <source>
        <dbReference type="Proteomes" id="UP000094565"/>
    </source>
</evidence>
<dbReference type="GO" id="GO:0031588">
    <property type="term" value="C:nucleotide-activated protein kinase complex"/>
    <property type="evidence" value="ECO:0007669"/>
    <property type="project" value="TreeGrafter"/>
</dbReference>
<dbReference type="FunFam" id="2.60.40.10:FF:000562">
    <property type="entry name" value="Snf1 kinase complex beta-subunit Gal83"/>
    <property type="match status" value="1"/>
</dbReference>
<dbReference type="GO" id="GO:0005737">
    <property type="term" value="C:cytoplasm"/>
    <property type="evidence" value="ECO:0007669"/>
    <property type="project" value="UniProtKB-SubCell"/>
</dbReference>
<dbReference type="AlphaFoldDB" id="A0A1B2JHG2"/>
<dbReference type="InterPro" id="IPR037256">
    <property type="entry name" value="ASC_dom_sf"/>
</dbReference>
<dbReference type="InterPro" id="IPR013783">
    <property type="entry name" value="Ig-like_fold"/>
</dbReference>
<proteinExistence type="inferred from homology"/>
<dbReference type="CDD" id="cd02859">
    <property type="entry name" value="E_set_AMPKbeta_like_N"/>
    <property type="match status" value="1"/>
</dbReference>
<dbReference type="OrthoDB" id="531008at2759"/>
<dbReference type="GO" id="GO:0005634">
    <property type="term" value="C:nucleus"/>
    <property type="evidence" value="ECO:0007669"/>
    <property type="project" value="TreeGrafter"/>
</dbReference>
<feature type="region of interest" description="Disordered" evidence="4">
    <location>
        <begin position="130"/>
        <end position="179"/>
    </location>
</feature>
<dbReference type="SMART" id="SM01010">
    <property type="entry name" value="AMPKBI"/>
    <property type="match status" value="1"/>
</dbReference>
<feature type="region of interest" description="Disordered" evidence="4">
    <location>
        <begin position="272"/>
        <end position="295"/>
    </location>
</feature>
<name>A0A1B2JHG2_PICPA</name>
<feature type="region of interest" description="Disordered" evidence="4">
    <location>
        <begin position="65"/>
        <end position="118"/>
    </location>
</feature>
<dbReference type="GO" id="GO:0007165">
    <property type="term" value="P:signal transduction"/>
    <property type="evidence" value="ECO:0007669"/>
    <property type="project" value="UniProtKB-ARBA"/>
</dbReference>
<dbReference type="EMBL" id="CP014586">
    <property type="protein sequence ID" value="ANZ77258.1"/>
    <property type="molecule type" value="Genomic_DNA"/>
</dbReference>
<comment type="similarity">
    <text evidence="2">Belongs to the 5'-AMP-activated protein kinase beta subunit family.</text>
</comment>
<feature type="domain" description="Association with the SNF1 complex (ASC)" evidence="5">
    <location>
        <begin position="309"/>
        <end position="420"/>
    </location>
</feature>
<evidence type="ECO:0000313" key="6">
    <source>
        <dbReference type="EMBL" id="ANZ77258.1"/>
    </source>
</evidence>
<comment type="subcellular location">
    <subcellularLocation>
        <location evidence="1">Cytoplasm</location>
    </subcellularLocation>
</comment>
<protein>
    <submittedName>
        <fullName evidence="6">BA75_04054T0</fullName>
    </submittedName>
</protein>
<dbReference type="SUPFAM" id="SSF160219">
    <property type="entry name" value="AMPKBI-like"/>
    <property type="match status" value="1"/>
</dbReference>
<keyword evidence="3" id="KW-0963">Cytoplasm</keyword>
<dbReference type="Gene3D" id="2.60.40.10">
    <property type="entry name" value="Immunoglobulins"/>
    <property type="match status" value="1"/>
</dbReference>
<evidence type="ECO:0000256" key="4">
    <source>
        <dbReference type="SAM" id="MobiDB-lite"/>
    </source>
</evidence>
<dbReference type="Pfam" id="PF16561">
    <property type="entry name" value="AMPK1_CBM"/>
    <property type="match status" value="1"/>
</dbReference>
<dbReference type="GO" id="GO:0001403">
    <property type="term" value="P:invasive growth in response to glucose limitation"/>
    <property type="evidence" value="ECO:0007669"/>
    <property type="project" value="UniProtKB-ARBA"/>
</dbReference>
<dbReference type="GO" id="GO:0019901">
    <property type="term" value="F:protein kinase binding"/>
    <property type="evidence" value="ECO:0007669"/>
    <property type="project" value="TreeGrafter"/>
</dbReference>
<dbReference type="SUPFAM" id="SSF81296">
    <property type="entry name" value="E set domains"/>
    <property type="match status" value="1"/>
</dbReference>
<dbReference type="Proteomes" id="UP000094565">
    <property type="component" value="Chromosome 3"/>
</dbReference>
<keyword evidence="7" id="KW-1185">Reference proteome</keyword>
<dbReference type="Gene3D" id="6.20.250.60">
    <property type="match status" value="1"/>
</dbReference>
<feature type="compositionally biased region" description="Basic residues" evidence="4">
    <location>
        <begin position="155"/>
        <end position="168"/>
    </location>
</feature>
<evidence type="ECO:0000256" key="2">
    <source>
        <dbReference type="ARBA" id="ARBA00010926"/>
    </source>
</evidence>
<gene>
    <name evidence="6" type="primary">GAL83</name>
    <name evidence="6" type="ORF">ATY40_BA7504054</name>
</gene>
<dbReference type="InterPro" id="IPR050827">
    <property type="entry name" value="CRP1_MDG1_kinase"/>
</dbReference>
<dbReference type="InterPro" id="IPR006828">
    <property type="entry name" value="ASC_dom"/>
</dbReference>
<dbReference type="InterPro" id="IPR032640">
    <property type="entry name" value="AMPK1_CBM"/>
</dbReference>